<dbReference type="RefSeq" id="WP_283076059.1">
    <property type="nucleotide sequence ID" value="NZ_CP121671.1"/>
</dbReference>
<comment type="cofactor">
    <cofactor evidence="6">
        <name>Zn(2+)</name>
        <dbReference type="ChEBI" id="CHEBI:29105"/>
    </cofactor>
    <text evidence="6">Binds 1 zinc ion.</text>
</comment>
<dbReference type="Pfam" id="PF01432">
    <property type="entry name" value="Peptidase_M3"/>
    <property type="match status" value="1"/>
</dbReference>
<sequence>MENTKYAESWDLDVFFPGGSKSTQLNERLDYLEKEVSDFMKKVDTFRTPEDIGDVIDVASVIDTANKVRMELSDASSFITCLIAQDTKDKKAAVLKEKVSTIKAHFFSSMQKVQKVLAKTDDAVWQCLLNTDELKRFKFILNEWRENVDMQLSDKEESSISSLMVDGYHGWGQFYNSLVSSISVPVHIDGEKSELTVAQAINLRSHPNEEVRKEAHKALEDIWEEKEELFALILNHIAGFRLQTYKRKGIEYVIEKPLIDNRMKEETLNAMWTTVRKYKQPFADYLNQKAKMFGDQDMQSHNFWATMTNSNRYISYDDAVNFILENLSQFGTELESFAHHAFDKGWVDTEDRPNKSNVAFCAGFPHSGESRICMTYGGRITNVLTLAHELGHAFHNHAMKSVHAMNKYYPMSMAETASTFFELVVLDAAIENAKTNKEKVFLLDEKLKRSVLNFMNIHSRFLFEQNFYENRKKGFVSSTRLNELMQEAIDDAYEGSLDHVSIHSWVWTPHFYITHSPFYNFPYTFGYLFSLSIYAKAKENGRDFEENYLNILHDSGSMSTEDLVMKHLGEDIMQEGFWEKGMKLCMKDAQEFITLTSN</sequence>
<dbReference type="Proteomes" id="UP001221597">
    <property type="component" value="Chromosome"/>
</dbReference>
<dbReference type="PANTHER" id="PTHR34217:SF1">
    <property type="entry name" value="CARBOXYPEPTIDASE 1"/>
    <property type="match status" value="1"/>
</dbReference>
<evidence type="ECO:0000256" key="1">
    <source>
        <dbReference type="ARBA" id="ARBA00022670"/>
    </source>
</evidence>
<evidence type="ECO:0000259" key="8">
    <source>
        <dbReference type="Pfam" id="PF08439"/>
    </source>
</evidence>
<dbReference type="InterPro" id="IPR001567">
    <property type="entry name" value="Pept_M3A_M3B_dom"/>
</dbReference>
<evidence type="ECO:0000256" key="3">
    <source>
        <dbReference type="ARBA" id="ARBA00022801"/>
    </source>
</evidence>
<keyword evidence="2 6" id="KW-0479">Metal-binding</keyword>
<comment type="similarity">
    <text evidence="6">Belongs to the peptidase M3 family.</text>
</comment>
<dbReference type="Pfam" id="PF08439">
    <property type="entry name" value="Peptidase_M3_N"/>
    <property type="match status" value="1"/>
</dbReference>
<organism evidence="9 10">
    <name type="scientific">Halobacillus naozhouensis</name>
    <dbReference type="NCBI Taxonomy" id="554880"/>
    <lineage>
        <taxon>Bacteria</taxon>
        <taxon>Bacillati</taxon>
        <taxon>Bacillota</taxon>
        <taxon>Bacilli</taxon>
        <taxon>Bacillales</taxon>
        <taxon>Bacillaceae</taxon>
        <taxon>Halobacillus</taxon>
    </lineage>
</organism>
<dbReference type="GO" id="GO:0016787">
    <property type="term" value="F:hydrolase activity"/>
    <property type="evidence" value="ECO:0007669"/>
    <property type="project" value="UniProtKB-KW"/>
</dbReference>
<dbReference type="EC" id="3.4.-.-" evidence="9"/>
<keyword evidence="10" id="KW-1185">Reference proteome</keyword>
<dbReference type="PANTHER" id="PTHR34217">
    <property type="entry name" value="METAL-DEPENDENT CARBOXYPEPTIDASE"/>
    <property type="match status" value="1"/>
</dbReference>
<evidence type="ECO:0000256" key="5">
    <source>
        <dbReference type="ARBA" id="ARBA00023049"/>
    </source>
</evidence>
<feature type="domain" description="Oligopeptidase F N-terminal" evidence="8">
    <location>
        <begin position="118"/>
        <end position="182"/>
    </location>
</feature>
<proteinExistence type="inferred from homology"/>
<keyword evidence="3 6" id="KW-0378">Hydrolase</keyword>
<feature type="domain" description="Peptidase M3A/M3B catalytic" evidence="7">
    <location>
        <begin position="203"/>
        <end position="581"/>
    </location>
</feature>
<dbReference type="EMBL" id="CP121671">
    <property type="protein sequence ID" value="WFT74055.1"/>
    <property type="molecule type" value="Genomic_DNA"/>
</dbReference>
<dbReference type="CDD" id="cd09607">
    <property type="entry name" value="M3B_PepF"/>
    <property type="match status" value="1"/>
</dbReference>
<evidence type="ECO:0000256" key="6">
    <source>
        <dbReference type="RuleBase" id="RU003435"/>
    </source>
</evidence>
<protein>
    <submittedName>
        <fullName evidence="9">M3 family oligoendopeptidase</fullName>
        <ecNumber evidence="9">3.4.-.-</ecNumber>
    </submittedName>
</protein>
<keyword evidence="5 6" id="KW-0482">Metalloprotease</keyword>
<keyword evidence="1 6" id="KW-0645">Protease</keyword>
<dbReference type="InterPro" id="IPR001333">
    <property type="entry name" value="Peptidase_M32_Taq"/>
</dbReference>
<dbReference type="InterPro" id="IPR011977">
    <property type="entry name" value="Pept_M3B_clade3"/>
</dbReference>
<evidence type="ECO:0000256" key="2">
    <source>
        <dbReference type="ARBA" id="ARBA00022723"/>
    </source>
</evidence>
<keyword evidence="4 6" id="KW-0862">Zinc</keyword>
<evidence type="ECO:0000313" key="9">
    <source>
        <dbReference type="EMBL" id="WFT74055.1"/>
    </source>
</evidence>
<reference evidence="9 10" key="1">
    <citation type="submission" date="2023-04" db="EMBL/GenBank/DDBJ databases">
        <title>Genome sequence of Halobacillus naozhouensis KACC 21980.</title>
        <authorList>
            <person name="Kim S."/>
            <person name="Heo J."/>
            <person name="Kwon S.-W."/>
        </authorList>
    </citation>
    <scope>NUCLEOTIDE SEQUENCE [LARGE SCALE GENOMIC DNA]</scope>
    <source>
        <strain evidence="9 10">KCTC 13234</strain>
    </source>
</reference>
<dbReference type="SUPFAM" id="SSF55486">
    <property type="entry name" value="Metalloproteases ('zincins'), catalytic domain"/>
    <property type="match status" value="1"/>
</dbReference>
<dbReference type="Gene3D" id="1.10.1370.20">
    <property type="entry name" value="Oligoendopeptidase f, C-terminal domain"/>
    <property type="match status" value="1"/>
</dbReference>
<dbReference type="InterPro" id="IPR042088">
    <property type="entry name" value="OligoPept_F_C"/>
</dbReference>
<accession>A0ABY8IV57</accession>
<evidence type="ECO:0000256" key="4">
    <source>
        <dbReference type="ARBA" id="ARBA00022833"/>
    </source>
</evidence>
<dbReference type="NCBIfam" id="TIGR02290">
    <property type="entry name" value="M3_fam_3"/>
    <property type="match status" value="1"/>
</dbReference>
<dbReference type="Gene3D" id="1.20.140.70">
    <property type="entry name" value="Oligopeptidase f, N-terminal domain"/>
    <property type="match status" value="1"/>
</dbReference>
<gene>
    <name evidence="9" type="ORF">P9989_17020</name>
</gene>
<evidence type="ECO:0000259" key="7">
    <source>
        <dbReference type="Pfam" id="PF01432"/>
    </source>
</evidence>
<name>A0ABY8IV57_9BACI</name>
<evidence type="ECO:0000313" key="10">
    <source>
        <dbReference type="Proteomes" id="UP001221597"/>
    </source>
</evidence>
<dbReference type="InterPro" id="IPR034006">
    <property type="entry name" value="M3B_PepF_2"/>
</dbReference>
<dbReference type="InterPro" id="IPR013647">
    <property type="entry name" value="OligopepF_N_dom"/>
</dbReference>